<protein>
    <submittedName>
        <fullName evidence="1">Uncharacterized protein</fullName>
    </submittedName>
</protein>
<dbReference type="EMBL" id="CP108482">
    <property type="protein sequence ID" value="WUS57271.1"/>
    <property type="molecule type" value="Genomic_DNA"/>
</dbReference>
<evidence type="ECO:0000313" key="2">
    <source>
        <dbReference type="Proteomes" id="UP001432014"/>
    </source>
</evidence>
<organism evidence="1 2">
    <name type="scientific">Kitasatospora herbaricolor</name>
    <dbReference type="NCBI Taxonomy" id="68217"/>
    <lineage>
        <taxon>Bacteria</taxon>
        <taxon>Bacillati</taxon>
        <taxon>Actinomycetota</taxon>
        <taxon>Actinomycetes</taxon>
        <taxon>Kitasatosporales</taxon>
        <taxon>Streptomycetaceae</taxon>
        <taxon>Kitasatospora</taxon>
    </lineage>
</organism>
<proteinExistence type="predicted"/>
<evidence type="ECO:0000313" key="1">
    <source>
        <dbReference type="EMBL" id="WUS57271.1"/>
    </source>
</evidence>
<accession>A0ABZ1W8U4</accession>
<reference evidence="1 2" key="1">
    <citation type="submission" date="2022-10" db="EMBL/GenBank/DDBJ databases">
        <title>The complete genomes of actinobacterial strains from the NBC collection.</title>
        <authorList>
            <person name="Joergensen T.S."/>
            <person name="Alvarez Arevalo M."/>
            <person name="Sterndorff E.B."/>
            <person name="Faurdal D."/>
            <person name="Vuksanovic O."/>
            <person name="Mourched A.-S."/>
            <person name="Charusanti P."/>
            <person name="Shaw S."/>
            <person name="Blin K."/>
            <person name="Weber T."/>
        </authorList>
    </citation>
    <scope>NUCLEOTIDE SEQUENCE [LARGE SCALE GENOMIC DNA]</scope>
    <source>
        <strain evidence="1 2">NBC_01247</strain>
    </source>
</reference>
<sequence>MHGDDDFGAELAADLDPDSWVWLPNVDYAAGWRAARRTADQLNVLLELCRVERSQLRAIADTDAQGGPVVRLEGDVRGWWSLEELLSLAAHARRGSA</sequence>
<name>A0ABZ1W8U4_9ACTN</name>
<keyword evidence="2" id="KW-1185">Reference proteome</keyword>
<dbReference type="RefSeq" id="WP_329497339.1">
    <property type="nucleotide sequence ID" value="NZ_CP108460.1"/>
</dbReference>
<dbReference type="Proteomes" id="UP001432014">
    <property type="component" value="Chromosome"/>
</dbReference>
<gene>
    <name evidence="1" type="ORF">OG469_18220</name>
</gene>